<sequence length="33" mass="3788">MQLLVCSVEGEFQAPPFLLFVLLLLMLVQLRIL</sequence>
<name>A0A8S5THW6_9CAUD</name>
<keyword evidence="1" id="KW-1133">Transmembrane helix</keyword>
<evidence type="ECO:0000256" key="1">
    <source>
        <dbReference type="SAM" id="Phobius"/>
    </source>
</evidence>
<protein>
    <submittedName>
        <fullName evidence="2">Uncharacterized protein</fullName>
    </submittedName>
</protein>
<evidence type="ECO:0000313" key="2">
    <source>
        <dbReference type="EMBL" id="DAF62635.1"/>
    </source>
</evidence>
<organism evidence="2">
    <name type="scientific">Siphoviridae sp. ctTfn5</name>
    <dbReference type="NCBI Taxonomy" id="2827878"/>
    <lineage>
        <taxon>Viruses</taxon>
        <taxon>Duplodnaviria</taxon>
        <taxon>Heunggongvirae</taxon>
        <taxon>Uroviricota</taxon>
        <taxon>Caudoviricetes</taxon>
    </lineage>
</organism>
<keyword evidence="1" id="KW-0812">Transmembrane</keyword>
<reference evidence="2" key="1">
    <citation type="journal article" date="2021" name="Proc. Natl. Acad. Sci. U.S.A.">
        <title>A Catalog of Tens of Thousands of Viruses from Human Metagenomes Reveals Hidden Associations with Chronic Diseases.</title>
        <authorList>
            <person name="Tisza M.J."/>
            <person name="Buck C.B."/>
        </authorList>
    </citation>
    <scope>NUCLEOTIDE SEQUENCE</scope>
    <source>
        <strain evidence="2">CtTfn5</strain>
    </source>
</reference>
<dbReference type="EMBL" id="BK032825">
    <property type="protein sequence ID" value="DAF62635.1"/>
    <property type="molecule type" value="Genomic_DNA"/>
</dbReference>
<accession>A0A8S5THW6</accession>
<proteinExistence type="predicted"/>
<keyword evidence="1" id="KW-0472">Membrane</keyword>
<feature type="transmembrane region" description="Helical" evidence="1">
    <location>
        <begin position="12"/>
        <end position="30"/>
    </location>
</feature>